<gene>
    <name evidence="1" type="ORF">J1N35_034890</name>
</gene>
<organism evidence="1 2">
    <name type="scientific">Gossypium stocksii</name>
    <dbReference type="NCBI Taxonomy" id="47602"/>
    <lineage>
        <taxon>Eukaryota</taxon>
        <taxon>Viridiplantae</taxon>
        <taxon>Streptophyta</taxon>
        <taxon>Embryophyta</taxon>
        <taxon>Tracheophyta</taxon>
        <taxon>Spermatophyta</taxon>
        <taxon>Magnoliopsida</taxon>
        <taxon>eudicotyledons</taxon>
        <taxon>Gunneridae</taxon>
        <taxon>Pentapetalae</taxon>
        <taxon>rosids</taxon>
        <taxon>malvids</taxon>
        <taxon>Malvales</taxon>
        <taxon>Malvaceae</taxon>
        <taxon>Malvoideae</taxon>
        <taxon>Gossypium</taxon>
    </lineage>
</organism>
<dbReference type="EMBL" id="JAIQCV010000010">
    <property type="protein sequence ID" value="KAH1056825.1"/>
    <property type="molecule type" value="Genomic_DNA"/>
</dbReference>
<evidence type="ECO:0000313" key="1">
    <source>
        <dbReference type="EMBL" id="KAH1056825.1"/>
    </source>
</evidence>
<sequence>MAVPSTKPTLICTIWTEKLYNLESFRAQMKIIWKTRKKFEIQMIGSCLPEFDKKDLLHAIGVTFGGVIRFEIIGDSCRLRINLDVQKSLRRGSSQSLLTCAKTTEDGNNMKWRYQDNLQLIGSKEVPNKMGGGNTIKKDEKVNASNKVEYDDGAKRLKHEEIADRGDDRTGMEIENIERCVTPSFIGSAAAKR</sequence>
<comment type="caution">
    <text evidence="1">The sequence shown here is derived from an EMBL/GenBank/DDBJ whole genome shotgun (WGS) entry which is preliminary data.</text>
</comment>
<dbReference type="AlphaFoldDB" id="A0A9D3UTE5"/>
<evidence type="ECO:0008006" key="3">
    <source>
        <dbReference type="Google" id="ProtNLM"/>
    </source>
</evidence>
<reference evidence="1 2" key="1">
    <citation type="journal article" date="2021" name="Plant Biotechnol. J.">
        <title>Multi-omics assisted identification of the key and species-specific regulatory components of drought-tolerant mechanisms in Gossypium stocksii.</title>
        <authorList>
            <person name="Yu D."/>
            <person name="Ke L."/>
            <person name="Zhang D."/>
            <person name="Wu Y."/>
            <person name="Sun Y."/>
            <person name="Mei J."/>
            <person name="Sun J."/>
            <person name="Sun Y."/>
        </authorList>
    </citation>
    <scope>NUCLEOTIDE SEQUENCE [LARGE SCALE GENOMIC DNA]</scope>
    <source>
        <strain evidence="2">cv. E1</strain>
        <tissue evidence="1">Leaf</tissue>
    </source>
</reference>
<evidence type="ECO:0000313" key="2">
    <source>
        <dbReference type="Proteomes" id="UP000828251"/>
    </source>
</evidence>
<accession>A0A9D3UTE5</accession>
<protein>
    <recommendedName>
        <fullName evidence="3">DUF4283 domain-containing protein</fullName>
    </recommendedName>
</protein>
<name>A0A9D3UTE5_9ROSI</name>
<keyword evidence="2" id="KW-1185">Reference proteome</keyword>
<proteinExistence type="predicted"/>
<dbReference type="Proteomes" id="UP000828251">
    <property type="component" value="Unassembled WGS sequence"/>
</dbReference>